<dbReference type="AlphaFoldDB" id="A0A545UKN7"/>
<accession>A0A545UKN7</accession>
<comment type="caution">
    <text evidence="2">The sequence shown here is derived from an EMBL/GenBank/DDBJ whole genome shotgun (WGS) entry which is preliminary data.</text>
</comment>
<evidence type="ECO:0000313" key="1">
    <source>
        <dbReference type="EMBL" id="TQV90000.1"/>
    </source>
</evidence>
<gene>
    <name evidence="2" type="ORF">IF1G_11303</name>
    <name evidence="1" type="ORF">IF1G_11341</name>
</gene>
<dbReference type="EMBL" id="SPUK01000046">
    <property type="protein sequence ID" value="TQV90000.1"/>
    <property type="molecule type" value="Genomic_DNA"/>
</dbReference>
<evidence type="ECO:0000313" key="3">
    <source>
        <dbReference type="Proteomes" id="UP000315783"/>
    </source>
</evidence>
<proteinExistence type="predicted"/>
<organism evidence="2 3">
    <name type="scientific">Cordyceps javanica</name>
    <dbReference type="NCBI Taxonomy" id="43265"/>
    <lineage>
        <taxon>Eukaryota</taxon>
        <taxon>Fungi</taxon>
        <taxon>Dikarya</taxon>
        <taxon>Ascomycota</taxon>
        <taxon>Pezizomycotina</taxon>
        <taxon>Sordariomycetes</taxon>
        <taxon>Hypocreomycetidae</taxon>
        <taxon>Hypocreales</taxon>
        <taxon>Cordycipitaceae</taxon>
        <taxon>Cordyceps</taxon>
    </lineage>
</organism>
<dbReference type="EMBL" id="SPUK01000042">
    <property type="protein sequence ID" value="TQV90026.1"/>
    <property type="molecule type" value="Genomic_DNA"/>
</dbReference>
<evidence type="ECO:0000313" key="2">
    <source>
        <dbReference type="EMBL" id="TQV90026.1"/>
    </source>
</evidence>
<name>A0A545UKN7_9HYPO</name>
<reference evidence="2 3" key="1">
    <citation type="journal article" date="2019" name="Appl. Microbiol. Biotechnol.">
        <title>Genome sequence of Isaria javanica and comparative genome analysis insights into family S53 peptidase evolution in fungal entomopathogens.</title>
        <authorList>
            <person name="Lin R."/>
            <person name="Zhang X."/>
            <person name="Xin B."/>
            <person name="Zou M."/>
            <person name="Gao Y."/>
            <person name="Qin F."/>
            <person name="Hu Q."/>
            <person name="Xie B."/>
            <person name="Cheng X."/>
        </authorList>
    </citation>
    <scope>NUCLEOTIDE SEQUENCE [LARGE SCALE GENOMIC DNA]</scope>
    <source>
        <strain evidence="2 3">IJ1G</strain>
    </source>
</reference>
<keyword evidence="3" id="KW-1185">Reference proteome</keyword>
<protein>
    <submittedName>
        <fullName evidence="2">Uncharacterized protein</fullName>
    </submittedName>
</protein>
<sequence>MPLFVTELPPSRGIQCTAHRSPHCVDLFIISNNICEGGRHYCPRLYETELSQARNTPLRATRPAAPVPTAWYRAQKYATFRGRVKEECDETIQKLCDIVIRKGWIKHIRASQIEILHAWLESDAKTELGNEARKRAFGNAASAPATVPMHAQDMALESTEDTVVRSTMQDNHWPSPAIAAPPEPSGNNITLAHVKWTRQGVAACFSDKFVRVTEGCEGRNITFSFPEMAHVGCFITFHLDLTTTQRLAEAVLDAAVYFIDDESSPSNIDRSRMVVTGELRLPVVSCDTISDVLGGRILKYVDDTPGRRVELQHKMGFHKSGVRMILAKEGSQLSVTTSVREGRNIEHVLRTST</sequence>
<dbReference type="Proteomes" id="UP000315783">
    <property type="component" value="Unassembled WGS sequence"/>
</dbReference>